<keyword evidence="2" id="KW-1185">Reference proteome</keyword>
<protein>
    <recommendedName>
        <fullName evidence="3">Neutral/alkaline non-lysosomal ceramidase N-terminal domain-containing protein</fullName>
    </recommendedName>
</protein>
<dbReference type="EMBL" id="CP011125">
    <property type="protein sequence ID" value="AKF07024.1"/>
    <property type="molecule type" value="Genomic_DNA"/>
</dbReference>
<sequence>MNGIARRPQHRSIPEATMFRLFAVAMLCAAPVLIACGDDDGAIIPDAGPTDAGPPPPDAWMERPPAEEQRCPGDEGCTAGSDGELQAGAAALEITPVGFETFTDTNGDSKWDPESEPFDDRDGDDVFDAAWIAGFGNARAAQSVMNPQWARALVLRNGDVTIAFVALDVVGWFLDENLLIRDAVDAAGLDVDYVVVSATHVHQARDTIGIWGPTLNDTGISDDYQRYVREQSVAAIEQALAGMQRANVQYADVRLRDRGDVRRWVGDNRDPNVIDDEIRILRFVAHGTADVATPGSGTTIGTMINFASHPEYQGSRNPRLSSDWPHWMREVIEEGVEVGPEGTPVAGVGGVTVFVNGALGSQIGPNGLRIERWDGTALEGDDGDEHAAVVGTQLGVIALDAIRGEGTTLEESADLAFHRLQVYVTVENLRYQIAYGAGVFVRALYNYDETRRIGERYGNVPDVLTELALIDVGRATMLTAPGELDPAELVGGYEAPCDYTPGGCDALIDEDDENPPDLSMAPSGPFLRDRLLERRPDAEQVWLLGLTNDFLGYFVPDFDYELGAGVPYVNEAPGDHYEETNSVGIHGWPRIRAWMIRLIEAEGALGT</sequence>
<evidence type="ECO:0000313" key="2">
    <source>
        <dbReference type="Proteomes" id="UP000034883"/>
    </source>
</evidence>
<gene>
    <name evidence="1" type="ORF">DB32_004173</name>
</gene>
<name>A0A0F6SFI9_9BACT</name>
<dbReference type="STRING" id="927083.DB32_004173"/>
<dbReference type="AlphaFoldDB" id="A0A0F6SFI9"/>
<dbReference type="KEGG" id="samy:DB32_004173"/>
<dbReference type="Proteomes" id="UP000034883">
    <property type="component" value="Chromosome"/>
</dbReference>
<evidence type="ECO:0008006" key="3">
    <source>
        <dbReference type="Google" id="ProtNLM"/>
    </source>
</evidence>
<proteinExistence type="predicted"/>
<reference evidence="1 2" key="1">
    <citation type="submission" date="2015-03" db="EMBL/GenBank/DDBJ databases">
        <title>Genome assembly of Sandaracinus amylolyticus DSM 53668.</title>
        <authorList>
            <person name="Sharma G."/>
            <person name="Subramanian S."/>
        </authorList>
    </citation>
    <scope>NUCLEOTIDE SEQUENCE [LARGE SCALE GENOMIC DNA]</scope>
    <source>
        <strain evidence="1 2">DSM 53668</strain>
    </source>
</reference>
<organism evidence="1 2">
    <name type="scientific">Sandaracinus amylolyticus</name>
    <dbReference type="NCBI Taxonomy" id="927083"/>
    <lineage>
        <taxon>Bacteria</taxon>
        <taxon>Pseudomonadati</taxon>
        <taxon>Myxococcota</taxon>
        <taxon>Polyangia</taxon>
        <taxon>Polyangiales</taxon>
        <taxon>Sandaracinaceae</taxon>
        <taxon>Sandaracinus</taxon>
    </lineage>
</organism>
<evidence type="ECO:0000313" key="1">
    <source>
        <dbReference type="EMBL" id="AKF07024.1"/>
    </source>
</evidence>
<accession>A0A0F6SFI9</accession>